<evidence type="ECO:0000256" key="1">
    <source>
        <dbReference type="SAM" id="MobiDB-lite"/>
    </source>
</evidence>
<evidence type="ECO:0000313" key="3">
    <source>
        <dbReference type="EMBL" id="KAG5630243.1"/>
    </source>
</evidence>
<protein>
    <recommendedName>
        <fullName evidence="2">Putative plant transposon protein domain-containing protein</fullName>
    </recommendedName>
</protein>
<dbReference type="PANTHER" id="PTHR33180">
    <property type="entry name" value="PHOTOSYSTEM II CP43 REACTION CENTER PROTEIN"/>
    <property type="match status" value="1"/>
</dbReference>
<evidence type="ECO:0000313" key="4">
    <source>
        <dbReference type="Proteomes" id="UP000824120"/>
    </source>
</evidence>
<dbReference type="Pfam" id="PF20167">
    <property type="entry name" value="Transposase_32"/>
    <property type="match status" value="1"/>
</dbReference>
<dbReference type="InterPro" id="IPR046796">
    <property type="entry name" value="Transposase_32_dom"/>
</dbReference>
<feature type="domain" description="Putative plant transposon protein" evidence="2">
    <location>
        <begin position="6"/>
        <end position="106"/>
    </location>
</feature>
<organism evidence="3 4">
    <name type="scientific">Solanum commersonii</name>
    <name type="common">Commerson's wild potato</name>
    <name type="synonym">Commerson's nightshade</name>
    <dbReference type="NCBI Taxonomy" id="4109"/>
    <lineage>
        <taxon>Eukaryota</taxon>
        <taxon>Viridiplantae</taxon>
        <taxon>Streptophyta</taxon>
        <taxon>Embryophyta</taxon>
        <taxon>Tracheophyta</taxon>
        <taxon>Spermatophyta</taxon>
        <taxon>Magnoliopsida</taxon>
        <taxon>eudicotyledons</taxon>
        <taxon>Gunneridae</taxon>
        <taxon>Pentapetalae</taxon>
        <taxon>asterids</taxon>
        <taxon>lamiids</taxon>
        <taxon>Solanales</taxon>
        <taxon>Solanaceae</taxon>
        <taxon>Solanoideae</taxon>
        <taxon>Solaneae</taxon>
        <taxon>Solanum</taxon>
    </lineage>
</organism>
<reference evidence="3 4" key="1">
    <citation type="submission" date="2020-09" db="EMBL/GenBank/DDBJ databases">
        <title>De no assembly of potato wild relative species, Solanum commersonii.</title>
        <authorList>
            <person name="Cho K."/>
        </authorList>
    </citation>
    <scope>NUCLEOTIDE SEQUENCE [LARGE SCALE GENOMIC DNA]</scope>
    <source>
        <strain evidence="3">LZ3.2</strain>
        <tissue evidence="3">Leaf</tissue>
    </source>
</reference>
<feature type="region of interest" description="Disordered" evidence="1">
    <location>
        <begin position="155"/>
        <end position="180"/>
    </location>
</feature>
<dbReference type="Proteomes" id="UP000824120">
    <property type="component" value="Chromosome 1"/>
</dbReference>
<gene>
    <name evidence="3" type="ORF">H5410_001960</name>
</gene>
<keyword evidence="4" id="KW-1185">Reference proteome</keyword>
<evidence type="ECO:0000259" key="2">
    <source>
        <dbReference type="Pfam" id="PF20167"/>
    </source>
</evidence>
<sequence>MKKWLAPLILDGTPKWLEHEVPIEKKDLNIVARYWFGFISNTIMLSQNKSILRHAKANYLDCIIDGTRLNLRMLMVQEMVMRAKQRQTSIHIPVLITEMCMQARVPRDKKKDMEVIPTSSTNIRRIEAEYLKDEAMKKKASPVEISTVVDPQTLPAEATLPSDTPTSYTAPLPPRSGTDLAHSADRCAARVEGSIPSMIQTTLADVVIPLSATIDALAARITVWERG</sequence>
<name>A0A9J6B120_SOLCO</name>
<accession>A0A9J6B120</accession>
<proteinExistence type="predicted"/>
<dbReference type="EMBL" id="JACXVP010000001">
    <property type="protein sequence ID" value="KAG5630243.1"/>
    <property type="molecule type" value="Genomic_DNA"/>
</dbReference>
<dbReference type="PANTHER" id="PTHR33180:SF31">
    <property type="entry name" value="POLYPROTEIN PROTEIN"/>
    <property type="match status" value="1"/>
</dbReference>
<comment type="caution">
    <text evidence="3">The sequence shown here is derived from an EMBL/GenBank/DDBJ whole genome shotgun (WGS) entry which is preliminary data.</text>
</comment>
<dbReference type="OrthoDB" id="1306244at2759"/>
<dbReference type="AlphaFoldDB" id="A0A9J6B120"/>